<dbReference type="Proteomes" id="UP000250234">
    <property type="component" value="Unassembled WGS sequence"/>
</dbReference>
<dbReference type="RefSeq" id="WP_003459731.1">
    <property type="nucleotide sequence ID" value="NZ_CABEEO010000003.1"/>
</dbReference>
<reference evidence="1" key="5">
    <citation type="submission" date="2020-07" db="EMBL/GenBank/DDBJ databases">
        <authorList>
            <consortium name="NCBI Pathogen Detection Project"/>
        </authorList>
    </citation>
    <scope>NUCLEOTIDE SEQUENCE</scope>
    <source>
        <strain evidence="1">C25</strain>
    </source>
</reference>
<evidence type="ECO:0000313" key="5">
    <source>
        <dbReference type="EMBL" id="SQC06665.1"/>
    </source>
</evidence>
<organism evidence="5 7">
    <name type="scientific">Clostridium perfringens</name>
    <dbReference type="NCBI Taxonomy" id="1502"/>
    <lineage>
        <taxon>Bacteria</taxon>
        <taxon>Bacillati</taxon>
        <taxon>Bacillota</taxon>
        <taxon>Clostridia</taxon>
        <taxon>Eubacteriales</taxon>
        <taxon>Clostridiaceae</taxon>
        <taxon>Clostridium</taxon>
    </lineage>
</organism>
<accession>A0A2X3CE98</accession>
<dbReference type="EMBL" id="DACTBT010000051">
    <property type="protein sequence ID" value="HAT4299858.1"/>
    <property type="molecule type" value="Genomic_DNA"/>
</dbReference>
<reference evidence="3 8" key="4">
    <citation type="submission" date="2020-02" db="EMBL/GenBank/DDBJ databases">
        <title>Genomic Insights into the Phylogeny and Genetic Plasticity of the Human and Animal Enteric Pathogen Clostridium perfringens.</title>
        <authorList>
            <person name="Feng Y."/>
            <person name="Hu Y."/>
        </authorList>
    </citation>
    <scope>NUCLEOTIDE SEQUENCE [LARGE SCALE GENOMIC DNA]</scope>
    <source>
        <strain evidence="3 8">CP-40</strain>
    </source>
</reference>
<dbReference type="EMBL" id="JAENRE010000003">
    <property type="protein sequence ID" value="MBO3416809.1"/>
    <property type="molecule type" value="Genomic_DNA"/>
</dbReference>
<proteinExistence type="predicted"/>
<protein>
    <submittedName>
        <fullName evidence="5">Uncharacterized protein</fullName>
    </submittedName>
</protein>
<dbReference type="Proteomes" id="UP000668358">
    <property type="component" value="Unassembled WGS sequence"/>
</dbReference>
<evidence type="ECO:0000313" key="6">
    <source>
        <dbReference type="Proteomes" id="UP000247117"/>
    </source>
</evidence>
<sequence length="62" mass="7576">MLLREIQELKKRCSLELFEEILIATEDDIRFNRLSFNKKTPTKEFLKILNRTEIVFRRVYEG</sequence>
<dbReference type="Proteomes" id="UP000855421">
    <property type="component" value="Unassembled WGS sequence"/>
</dbReference>
<dbReference type="EMBL" id="UAWO01000002">
    <property type="protein sequence ID" value="SQC06665.1"/>
    <property type="molecule type" value="Genomic_DNA"/>
</dbReference>
<reference evidence="4 6" key="1">
    <citation type="journal article" date="2018" name="BMC Genomics">
        <title>Whole genome analysis reveals the diversity and evolutionary relationships between necrotic enteritis-causing strains of Clostridium perfringens.</title>
        <authorList>
            <person name="Lacey J.A."/>
            <person name="Allnutt T.R."/>
            <person name="Vezina B."/>
            <person name="Van T.T.H."/>
            <person name="Stent T."/>
            <person name="Han X."/>
            <person name="Rood J.I."/>
            <person name="Wade B."/>
            <person name="Keyburn A.L."/>
            <person name="Seeman T."/>
            <person name="Chen H."/>
            <person name="Haring V."/>
            <person name="Johanesen P.A."/>
            <person name="Lyras D."/>
            <person name="Moore R.J."/>
        </authorList>
    </citation>
    <scope>NUCLEOTIDE SEQUENCE [LARGE SCALE GENOMIC DNA]</scope>
    <source>
        <strain evidence="4 6">EUR-NE15</strain>
    </source>
</reference>
<evidence type="ECO:0000313" key="4">
    <source>
        <dbReference type="EMBL" id="PWX42097.1"/>
    </source>
</evidence>
<gene>
    <name evidence="4" type="ORF">CYK91_02925</name>
    <name evidence="3" type="ORF">G6Z34_05250</name>
    <name evidence="1" type="ORF">I9063_003282</name>
    <name evidence="2" type="ORF">JJB78_09795</name>
    <name evidence="5" type="ORF">NCTC8081_00778</name>
</gene>
<evidence type="ECO:0000313" key="8">
    <source>
        <dbReference type="Proteomes" id="UP000481454"/>
    </source>
</evidence>
<evidence type="ECO:0000313" key="1">
    <source>
        <dbReference type="EMBL" id="HAT4299858.1"/>
    </source>
</evidence>
<reference evidence="1" key="2">
    <citation type="journal article" date="2018" name="Genome Biol.">
        <title>SKESA: strategic k-mer extension for scrupulous assemblies.</title>
        <authorList>
            <person name="Souvorov A."/>
            <person name="Agarwala R."/>
            <person name="Lipman D.J."/>
        </authorList>
    </citation>
    <scope>NUCLEOTIDE SEQUENCE</scope>
    <source>
        <strain evidence="1">C25</strain>
    </source>
</reference>
<evidence type="ECO:0000313" key="7">
    <source>
        <dbReference type="Proteomes" id="UP000250234"/>
    </source>
</evidence>
<dbReference type="EMBL" id="PJTB01000001">
    <property type="protein sequence ID" value="PWX42097.1"/>
    <property type="molecule type" value="Genomic_DNA"/>
</dbReference>
<dbReference type="Proteomes" id="UP000247117">
    <property type="component" value="Unassembled WGS sequence"/>
</dbReference>
<evidence type="ECO:0000313" key="9">
    <source>
        <dbReference type="Proteomes" id="UP000668358"/>
    </source>
</evidence>
<dbReference type="Proteomes" id="UP000481454">
    <property type="component" value="Unassembled WGS sequence"/>
</dbReference>
<reference evidence="5 7" key="3">
    <citation type="submission" date="2018-06" db="EMBL/GenBank/DDBJ databases">
        <authorList>
            <consortium name="Pathogen Informatics"/>
            <person name="Doyle S."/>
        </authorList>
    </citation>
    <scope>NUCLEOTIDE SEQUENCE [LARGE SCALE GENOMIC DNA]</scope>
    <source>
        <strain evidence="5 7">NCTC8081</strain>
    </source>
</reference>
<name>A0A2X3CE98_CLOPF</name>
<evidence type="ECO:0000313" key="3">
    <source>
        <dbReference type="EMBL" id="NGU29522.1"/>
    </source>
</evidence>
<evidence type="ECO:0000313" key="2">
    <source>
        <dbReference type="EMBL" id="MBO3416809.1"/>
    </source>
</evidence>
<dbReference type="EMBL" id="JAALLZ010000001">
    <property type="protein sequence ID" value="NGU29522.1"/>
    <property type="molecule type" value="Genomic_DNA"/>
</dbReference>
<dbReference type="AlphaFoldDB" id="A0A2X3CE98"/>
<reference evidence="2 9" key="6">
    <citation type="submission" date="2020-12" db="EMBL/GenBank/DDBJ databases">
        <title>Comparative genomics of Clostridium perfringens reveals patterns of host-associated phylogenetic clades and virulence factors.</title>
        <authorList>
            <person name="Smith A.H."/>
            <person name="Geier R."/>
        </authorList>
    </citation>
    <scope>NUCLEOTIDE SEQUENCE [LARGE SCALE GENOMIC DNA]</scope>
    <source>
        <strain evidence="2 9">CHD15829P</strain>
    </source>
</reference>